<evidence type="ECO:0000256" key="2">
    <source>
        <dbReference type="ARBA" id="ARBA00023315"/>
    </source>
</evidence>
<protein>
    <recommendedName>
        <fullName evidence="4">N-acetyltransferase domain-containing protein</fullName>
    </recommendedName>
</protein>
<dbReference type="InterPro" id="IPR000182">
    <property type="entry name" value="GNAT_dom"/>
</dbReference>
<dbReference type="Pfam" id="PF13302">
    <property type="entry name" value="Acetyltransf_3"/>
    <property type="match status" value="1"/>
</dbReference>
<proteinExistence type="inferred from homology"/>
<keyword evidence="6" id="KW-1185">Reference proteome</keyword>
<name>A0A202B7X4_CHRVL</name>
<dbReference type="SUPFAM" id="SSF55729">
    <property type="entry name" value="Acyl-CoA N-acyltransferases (Nat)"/>
    <property type="match status" value="1"/>
</dbReference>
<gene>
    <name evidence="5" type="ORF">CBW21_13535</name>
</gene>
<dbReference type="GO" id="GO:0016747">
    <property type="term" value="F:acyltransferase activity, transferring groups other than amino-acyl groups"/>
    <property type="evidence" value="ECO:0007669"/>
    <property type="project" value="InterPro"/>
</dbReference>
<evidence type="ECO:0000259" key="4">
    <source>
        <dbReference type="PROSITE" id="PS51186"/>
    </source>
</evidence>
<evidence type="ECO:0000313" key="5">
    <source>
        <dbReference type="EMBL" id="OVE47677.1"/>
    </source>
</evidence>
<sequence>MASPHQSTGETIMLFAEMPVLDYPQTILRPLRQDDIEPWFDYLTQEAVYQHTSWNVQSPAELEHYAWQTERFTDSSALRFAIADRDTDRLLGTAGFHTATPVNASSELAYDLSPAAWGRGLATAACASLLRWGHSHIGLVRIQATVLPANQRSIQVLVRNGFEREGCCAAIARCAAHRATSGCTAIYRRNR</sequence>
<comment type="caution">
    <text evidence="5">The sequence shown here is derived from an EMBL/GenBank/DDBJ whole genome shotgun (WGS) entry which is preliminary data.</text>
</comment>
<organism evidence="5 6">
    <name type="scientific">Chromobacterium violaceum</name>
    <dbReference type="NCBI Taxonomy" id="536"/>
    <lineage>
        <taxon>Bacteria</taxon>
        <taxon>Pseudomonadati</taxon>
        <taxon>Pseudomonadota</taxon>
        <taxon>Betaproteobacteria</taxon>
        <taxon>Neisseriales</taxon>
        <taxon>Chromobacteriaceae</taxon>
        <taxon>Chromobacterium</taxon>
    </lineage>
</organism>
<feature type="domain" description="N-acetyltransferase" evidence="4">
    <location>
        <begin position="26"/>
        <end position="191"/>
    </location>
</feature>
<accession>A0A202B7X4</accession>
<dbReference type="InterPro" id="IPR016181">
    <property type="entry name" value="Acyl_CoA_acyltransferase"/>
</dbReference>
<dbReference type="Gene3D" id="3.40.630.30">
    <property type="match status" value="1"/>
</dbReference>
<dbReference type="PROSITE" id="PS51186">
    <property type="entry name" value="GNAT"/>
    <property type="match status" value="1"/>
</dbReference>
<evidence type="ECO:0000256" key="3">
    <source>
        <dbReference type="ARBA" id="ARBA00038502"/>
    </source>
</evidence>
<dbReference type="Proteomes" id="UP000196342">
    <property type="component" value="Unassembled WGS sequence"/>
</dbReference>
<keyword evidence="2" id="KW-0012">Acyltransferase</keyword>
<evidence type="ECO:0000313" key="6">
    <source>
        <dbReference type="Proteomes" id="UP000196342"/>
    </source>
</evidence>
<dbReference type="PANTHER" id="PTHR43792:SF8">
    <property type="entry name" value="[RIBOSOMAL PROTEIN US5]-ALANINE N-ACETYLTRANSFERASE"/>
    <property type="match status" value="1"/>
</dbReference>
<dbReference type="InterPro" id="IPR051531">
    <property type="entry name" value="N-acetyltransferase"/>
</dbReference>
<dbReference type="PANTHER" id="PTHR43792">
    <property type="entry name" value="GNAT FAMILY, PUTATIVE (AFU_ORTHOLOGUE AFUA_3G00765)-RELATED-RELATED"/>
    <property type="match status" value="1"/>
</dbReference>
<dbReference type="AlphaFoldDB" id="A0A202B7X4"/>
<comment type="similarity">
    <text evidence="3">Belongs to the acetyltransferase family. RimJ subfamily.</text>
</comment>
<dbReference type="EMBL" id="NHOO01000010">
    <property type="protein sequence ID" value="OVE47677.1"/>
    <property type="molecule type" value="Genomic_DNA"/>
</dbReference>
<keyword evidence="1" id="KW-0808">Transferase</keyword>
<reference evidence="5 6" key="1">
    <citation type="submission" date="2017-05" db="EMBL/GenBank/DDBJ databases">
        <title>Chromobacterium violaceum GHPS1 isolated from Hydrocarbon polluted soil in French Guiana display an awesome secondary metabolite arsenal and a battery of drug and heavy-metal-resistance and detoxification of xenobiotics proteins.</title>
        <authorList>
            <person name="Belbahri L."/>
        </authorList>
    </citation>
    <scope>NUCLEOTIDE SEQUENCE [LARGE SCALE GENOMIC DNA]</scope>
    <source>
        <strain evidence="5 6">GHPS1</strain>
    </source>
</reference>
<evidence type="ECO:0000256" key="1">
    <source>
        <dbReference type="ARBA" id="ARBA00022679"/>
    </source>
</evidence>